<accession>W7TI51</accession>
<keyword evidence="3" id="KW-1185">Reference proteome</keyword>
<dbReference type="AlphaFoldDB" id="W7TI51"/>
<organism evidence="2 3">
    <name type="scientific">Nannochloropsis gaditana</name>
    <dbReference type="NCBI Taxonomy" id="72520"/>
    <lineage>
        <taxon>Eukaryota</taxon>
        <taxon>Sar</taxon>
        <taxon>Stramenopiles</taxon>
        <taxon>Ochrophyta</taxon>
        <taxon>Eustigmatophyceae</taxon>
        <taxon>Eustigmatales</taxon>
        <taxon>Monodopsidaceae</taxon>
        <taxon>Nannochloropsis</taxon>
    </lineage>
</organism>
<gene>
    <name evidence="2" type="ORF">Naga_101926g1</name>
</gene>
<feature type="compositionally biased region" description="Basic and acidic residues" evidence="1">
    <location>
        <begin position="80"/>
        <end position="95"/>
    </location>
</feature>
<evidence type="ECO:0000313" key="3">
    <source>
        <dbReference type="Proteomes" id="UP000019335"/>
    </source>
</evidence>
<dbReference type="Proteomes" id="UP000019335">
    <property type="component" value="Unassembled WGS sequence"/>
</dbReference>
<evidence type="ECO:0000256" key="1">
    <source>
        <dbReference type="SAM" id="MobiDB-lite"/>
    </source>
</evidence>
<evidence type="ECO:0000313" key="2">
    <source>
        <dbReference type="EMBL" id="EWM20609.1"/>
    </source>
</evidence>
<proteinExistence type="predicted"/>
<comment type="caution">
    <text evidence="2">The sequence shown here is derived from an EMBL/GenBank/DDBJ whole genome shotgun (WGS) entry which is preliminary data.</text>
</comment>
<dbReference type="EMBL" id="AZIL01002935">
    <property type="protein sequence ID" value="EWM20609.1"/>
    <property type="molecule type" value="Genomic_DNA"/>
</dbReference>
<reference evidence="2 3" key="1">
    <citation type="journal article" date="2014" name="Mol. Plant">
        <title>Chromosome Scale Genome Assembly and Transcriptome Profiling of Nannochloropsis gaditana in Nitrogen Depletion.</title>
        <authorList>
            <person name="Corteggiani Carpinelli E."/>
            <person name="Telatin A."/>
            <person name="Vitulo N."/>
            <person name="Forcato C."/>
            <person name="D'Angelo M."/>
            <person name="Schiavon R."/>
            <person name="Vezzi A."/>
            <person name="Giacometti G.M."/>
            <person name="Morosinotto T."/>
            <person name="Valle G."/>
        </authorList>
    </citation>
    <scope>NUCLEOTIDE SEQUENCE [LARGE SCALE GENOMIC DNA]</scope>
    <source>
        <strain evidence="2 3">B-31</strain>
    </source>
</reference>
<protein>
    <submittedName>
        <fullName evidence="2">Uncharacterized protein</fullName>
    </submittedName>
</protein>
<feature type="non-terminal residue" evidence="2">
    <location>
        <position position="1"/>
    </location>
</feature>
<feature type="region of interest" description="Disordered" evidence="1">
    <location>
        <begin position="80"/>
        <end position="103"/>
    </location>
</feature>
<name>W7TI51_9STRA</name>
<sequence>PTSLDVHLVFFPLIFHAPAPCPPWRPLSPAGFFRSSRHFLGHCWSRTVGSCLCPAGGFSLEEEGSPCKHGREREVPLVRRKTGEKTENKKHKDMEILLITGND</sequence>